<organism evidence="9 10">
    <name type="scientific">Fluviicoccus keumensis</name>
    <dbReference type="NCBI Taxonomy" id="1435465"/>
    <lineage>
        <taxon>Bacteria</taxon>
        <taxon>Pseudomonadati</taxon>
        <taxon>Pseudomonadota</taxon>
        <taxon>Gammaproteobacteria</taxon>
        <taxon>Moraxellales</taxon>
        <taxon>Moraxellaceae</taxon>
        <taxon>Fluviicoccus</taxon>
    </lineage>
</organism>
<keyword evidence="4 7" id="KW-0812">Transmembrane</keyword>
<proteinExistence type="inferred from homology"/>
<dbReference type="OrthoDB" id="8138334at2"/>
<evidence type="ECO:0000256" key="6">
    <source>
        <dbReference type="ARBA" id="ARBA00023136"/>
    </source>
</evidence>
<evidence type="ECO:0000256" key="4">
    <source>
        <dbReference type="ARBA" id="ARBA00022692"/>
    </source>
</evidence>
<dbReference type="GO" id="GO:0055085">
    <property type="term" value="P:transmembrane transport"/>
    <property type="evidence" value="ECO:0007669"/>
    <property type="project" value="InterPro"/>
</dbReference>
<dbReference type="InterPro" id="IPR000515">
    <property type="entry name" value="MetI-like"/>
</dbReference>
<dbReference type="PROSITE" id="PS50928">
    <property type="entry name" value="ABC_TM1"/>
    <property type="match status" value="1"/>
</dbReference>
<keyword evidence="10" id="KW-1185">Reference proteome</keyword>
<dbReference type="EMBL" id="SHKX01000010">
    <property type="protein sequence ID" value="RZU47911.1"/>
    <property type="molecule type" value="Genomic_DNA"/>
</dbReference>
<evidence type="ECO:0000313" key="10">
    <source>
        <dbReference type="Proteomes" id="UP000292423"/>
    </source>
</evidence>
<keyword evidence="2 7" id="KW-0813">Transport</keyword>
<evidence type="ECO:0000256" key="1">
    <source>
        <dbReference type="ARBA" id="ARBA00004651"/>
    </source>
</evidence>
<dbReference type="Pfam" id="PF00528">
    <property type="entry name" value="BPD_transp_1"/>
    <property type="match status" value="1"/>
</dbReference>
<protein>
    <submittedName>
        <fullName evidence="9">NitT/TauT family transport system permease protein</fullName>
    </submittedName>
</protein>
<keyword evidence="6 7" id="KW-0472">Membrane</keyword>
<evidence type="ECO:0000313" key="9">
    <source>
        <dbReference type="EMBL" id="RZU47911.1"/>
    </source>
</evidence>
<reference evidence="9 10" key="1">
    <citation type="submission" date="2019-02" db="EMBL/GenBank/DDBJ databases">
        <title>Genomic Encyclopedia of Type Strains, Phase IV (KMG-IV): sequencing the most valuable type-strain genomes for metagenomic binning, comparative biology and taxonomic classification.</title>
        <authorList>
            <person name="Goeker M."/>
        </authorList>
    </citation>
    <scope>NUCLEOTIDE SEQUENCE [LARGE SCALE GENOMIC DNA]</scope>
    <source>
        <strain evidence="9 10">DSM 105135</strain>
    </source>
</reference>
<dbReference type="Proteomes" id="UP000292423">
    <property type="component" value="Unassembled WGS sequence"/>
</dbReference>
<evidence type="ECO:0000256" key="3">
    <source>
        <dbReference type="ARBA" id="ARBA00022475"/>
    </source>
</evidence>
<feature type="transmembrane region" description="Helical" evidence="7">
    <location>
        <begin position="83"/>
        <end position="102"/>
    </location>
</feature>
<evidence type="ECO:0000256" key="7">
    <source>
        <dbReference type="RuleBase" id="RU363032"/>
    </source>
</evidence>
<dbReference type="SUPFAM" id="SSF161098">
    <property type="entry name" value="MetI-like"/>
    <property type="match status" value="1"/>
</dbReference>
<evidence type="ECO:0000259" key="8">
    <source>
        <dbReference type="PROSITE" id="PS50928"/>
    </source>
</evidence>
<feature type="transmembrane region" description="Helical" evidence="7">
    <location>
        <begin position="238"/>
        <end position="257"/>
    </location>
</feature>
<dbReference type="AlphaFoldDB" id="A0A4Q7ZCN9"/>
<dbReference type="Gene3D" id="1.10.3720.10">
    <property type="entry name" value="MetI-like"/>
    <property type="match status" value="1"/>
</dbReference>
<dbReference type="RefSeq" id="WP_130411118.1">
    <property type="nucleotide sequence ID" value="NZ_SHKX01000010.1"/>
</dbReference>
<dbReference type="InterPro" id="IPR035906">
    <property type="entry name" value="MetI-like_sf"/>
</dbReference>
<dbReference type="PANTHER" id="PTHR30151:SF25">
    <property type="entry name" value="TAURINE TRANSPORT SYSTEM PERMEASE PROTEIN TAUC"/>
    <property type="match status" value="1"/>
</dbReference>
<gene>
    <name evidence="9" type="ORF">EV700_0878</name>
</gene>
<evidence type="ECO:0000256" key="2">
    <source>
        <dbReference type="ARBA" id="ARBA00022448"/>
    </source>
</evidence>
<comment type="caution">
    <text evidence="9">The sequence shown here is derived from an EMBL/GenBank/DDBJ whole genome shotgun (WGS) entry which is preliminary data.</text>
</comment>
<feature type="domain" description="ABC transmembrane type-1" evidence="8">
    <location>
        <begin position="76"/>
        <end position="260"/>
    </location>
</feature>
<feature type="transmembrane region" description="Helical" evidence="7">
    <location>
        <begin position="12"/>
        <end position="31"/>
    </location>
</feature>
<sequence>MKRLINRRPSWLTALLLGLIPFLVIGLVYLGESNARLLENPDDRLLPSAMQLVEGVKMIAVDEDPRTGQVILWADTAASLQRIGIAMGVCTLAGLLFGMLNGMLPYVRAVASPLVTAVSLVPPMAILPILFVIFGLDELSKVMLIVIGIAPFLIRDLQGRIREIPAEMMIKAQSLGASSWQIALRVVLPQVLPRLIDSVRLSLGSAWLFLISAEAVAAEQGLGYRIFLVRRFLSMDIILPYVFWITLLAFVMDRALYYTNRAAFPWLGGRMAKEGA</sequence>
<dbReference type="PANTHER" id="PTHR30151">
    <property type="entry name" value="ALKANE SULFONATE ABC TRANSPORTER-RELATED, MEMBRANE SUBUNIT"/>
    <property type="match status" value="1"/>
</dbReference>
<accession>A0A4Q7ZCN9</accession>
<dbReference type="GO" id="GO:0010438">
    <property type="term" value="P:cellular response to sulfur starvation"/>
    <property type="evidence" value="ECO:0007669"/>
    <property type="project" value="TreeGrafter"/>
</dbReference>
<feature type="transmembrane region" description="Helical" evidence="7">
    <location>
        <begin position="114"/>
        <end position="133"/>
    </location>
</feature>
<keyword evidence="3" id="KW-1003">Cell membrane</keyword>
<comment type="subcellular location">
    <subcellularLocation>
        <location evidence="1 7">Cell membrane</location>
        <topology evidence="1 7">Multi-pass membrane protein</topology>
    </subcellularLocation>
</comment>
<dbReference type="GO" id="GO:0005886">
    <property type="term" value="C:plasma membrane"/>
    <property type="evidence" value="ECO:0007669"/>
    <property type="project" value="UniProtKB-SubCell"/>
</dbReference>
<dbReference type="CDD" id="cd06261">
    <property type="entry name" value="TM_PBP2"/>
    <property type="match status" value="1"/>
</dbReference>
<comment type="similarity">
    <text evidence="7">Belongs to the binding-protein-dependent transport system permease family.</text>
</comment>
<evidence type="ECO:0000256" key="5">
    <source>
        <dbReference type="ARBA" id="ARBA00022989"/>
    </source>
</evidence>
<keyword evidence="5 7" id="KW-1133">Transmembrane helix</keyword>
<name>A0A4Q7ZCN9_9GAMM</name>